<gene>
    <name evidence="1" type="ORF">CO173_04560</name>
</gene>
<name>A0A2M7XD72_9BACT</name>
<sequence>MHRAGGKITGSHTTVIATSALVVDNAEKMQEVRKIVLGIIKKGSSKKRRLKFKAVPAGWQVVVYGPSFFQELYIYVSLEDKWRVKRELEKLF</sequence>
<dbReference type="InterPro" id="IPR018664">
    <property type="entry name" value="DUF2103_metal-binding"/>
</dbReference>
<accession>A0A2M7XD72</accession>
<proteinExistence type="predicted"/>
<protein>
    <submittedName>
        <fullName evidence="1">Uncharacterized protein</fullName>
    </submittedName>
</protein>
<dbReference type="Proteomes" id="UP000231263">
    <property type="component" value="Unassembled WGS sequence"/>
</dbReference>
<reference evidence="2" key="1">
    <citation type="submission" date="2017-09" db="EMBL/GenBank/DDBJ databases">
        <title>Depth-based differentiation of microbial function through sediment-hosted aquifers and enrichment of novel symbionts in the deep terrestrial subsurface.</title>
        <authorList>
            <person name="Probst A.J."/>
            <person name="Ladd B."/>
            <person name="Jarett J.K."/>
            <person name="Geller-Mcgrath D.E."/>
            <person name="Sieber C.M.K."/>
            <person name="Emerson J.B."/>
            <person name="Anantharaman K."/>
            <person name="Thomas B.C."/>
            <person name="Malmstrom R."/>
            <person name="Stieglmeier M."/>
            <person name="Klingl A."/>
            <person name="Woyke T."/>
            <person name="Ryan C.M."/>
            <person name="Banfield J.F."/>
        </authorList>
    </citation>
    <scope>NUCLEOTIDE SEQUENCE [LARGE SCALE GENOMIC DNA]</scope>
</reference>
<evidence type="ECO:0000313" key="2">
    <source>
        <dbReference type="Proteomes" id="UP000231263"/>
    </source>
</evidence>
<dbReference type="AlphaFoldDB" id="A0A2M7XD72"/>
<dbReference type="EMBL" id="PFWT01000025">
    <property type="protein sequence ID" value="PJA45814.1"/>
    <property type="molecule type" value="Genomic_DNA"/>
</dbReference>
<comment type="caution">
    <text evidence="1">The sequence shown here is derived from an EMBL/GenBank/DDBJ whole genome shotgun (WGS) entry which is preliminary data.</text>
</comment>
<dbReference type="Pfam" id="PF09876">
    <property type="entry name" value="DUF2103"/>
    <property type="match status" value="1"/>
</dbReference>
<organism evidence="1 2">
    <name type="scientific">Candidatus Uhrbacteria bacterium CG_4_9_14_3_um_filter_41_35</name>
    <dbReference type="NCBI Taxonomy" id="1975034"/>
    <lineage>
        <taxon>Bacteria</taxon>
        <taxon>Candidatus Uhriibacteriota</taxon>
    </lineage>
</organism>
<evidence type="ECO:0000313" key="1">
    <source>
        <dbReference type="EMBL" id="PJA45814.1"/>
    </source>
</evidence>